<accession>A0ABX8ZMX6</accession>
<dbReference type="Pfam" id="PF04012">
    <property type="entry name" value="PspA_IM30"/>
    <property type="match status" value="1"/>
</dbReference>
<organism evidence="4 5">
    <name type="scientific">Qipengyuania aurantiaca</name>
    <dbReference type="NCBI Taxonomy" id="2867233"/>
    <lineage>
        <taxon>Bacteria</taxon>
        <taxon>Pseudomonadati</taxon>
        <taxon>Pseudomonadota</taxon>
        <taxon>Alphaproteobacteria</taxon>
        <taxon>Sphingomonadales</taxon>
        <taxon>Erythrobacteraceae</taxon>
        <taxon>Qipengyuania</taxon>
    </lineage>
</organism>
<proteinExistence type="inferred from homology"/>
<evidence type="ECO:0000313" key="5">
    <source>
        <dbReference type="Proteomes" id="UP000824281"/>
    </source>
</evidence>
<keyword evidence="2" id="KW-0175">Coiled coil</keyword>
<feature type="region of interest" description="Disordered" evidence="3">
    <location>
        <begin position="125"/>
        <end position="162"/>
    </location>
</feature>
<evidence type="ECO:0000256" key="2">
    <source>
        <dbReference type="SAM" id="Coils"/>
    </source>
</evidence>
<dbReference type="PANTHER" id="PTHR31088:SF6">
    <property type="entry name" value="PHAGE SHOCK PROTEIN A"/>
    <property type="match status" value="1"/>
</dbReference>
<protein>
    <submittedName>
        <fullName evidence="4">PspA/IM30 family protein</fullName>
    </submittedName>
</protein>
<feature type="compositionally biased region" description="Basic and acidic residues" evidence="3">
    <location>
        <begin position="125"/>
        <end position="139"/>
    </location>
</feature>
<dbReference type="RefSeq" id="WP_221425812.1">
    <property type="nucleotide sequence ID" value="NZ_CP081295.1"/>
</dbReference>
<comment type="similarity">
    <text evidence="1">Belongs to the PspA/Vipp/IM30 family.</text>
</comment>
<dbReference type="PANTHER" id="PTHR31088">
    <property type="entry name" value="MEMBRANE-ASSOCIATED PROTEIN VIPP1, CHLOROPLASTIC"/>
    <property type="match status" value="1"/>
</dbReference>
<feature type="compositionally biased region" description="Basic and acidic residues" evidence="3">
    <location>
        <begin position="190"/>
        <end position="205"/>
    </location>
</feature>
<dbReference type="EMBL" id="CP081295">
    <property type="protein sequence ID" value="QZD90340.1"/>
    <property type="molecule type" value="Genomic_DNA"/>
</dbReference>
<feature type="compositionally biased region" description="Basic residues" evidence="3">
    <location>
        <begin position="221"/>
        <end position="233"/>
    </location>
</feature>
<feature type="compositionally biased region" description="Low complexity" evidence="3">
    <location>
        <begin position="142"/>
        <end position="158"/>
    </location>
</feature>
<name>A0ABX8ZMX6_9SPHN</name>
<feature type="coiled-coil region" evidence="2">
    <location>
        <begin position="41"/>
        <end position="75"/>
    </location>
</feature>
<evidence type="ECO:0000313" key="4">
    <source>
        <dbReference type="EMBL" id="QZD90340.1"/>
    </source>
</evidence>
<dbReference type="Proteomes" id="UP000824281">
    <property type="component" value="Chromosome"/>
</dbReference>
<reference evidence="4 5" key="1">
    <citation type="submission" date="2021-08" db="EMBL/GenBank/DDBJ databases">
        <title>Comparative Genomics Analysis of the Genus Qipengyuania Reveals Extensive Genetic Diversity and Metabolic Versatility, Including the Description of Fifteen Novel Species.</title>
        <authorList>
            <person name="Liu Y."/>
        </authorList>
    </citation>
    <scope>NUCLEOTIDE SEQUENCE [LARGE SCALE GENOMIC DNA]</scope>
    <source>
        <strain evidence="4 5">1NDH13</strain>
    </source>
</reference>
<keyword evidence="5" id="KW-1185">Reference proteome</keyword>
<evidence type="ECO:0000256" key="1">
    <source>
        <dbReference type="ARBA" id="ARBA00043985"/>
    </source>
</evidence>
<gene>
    <name evidence="4" type="ORF">K3148_02755</name>
</gene>
<evidence type="ECO:0000256" key="3">
    <source>
        <dbReference type="SAM" id="MobiDB-lite"/>
    </source>
</evidence>
<feature type="region of interest" description="Disordered" evidence="3">
    <location>
        <begin position="175"/>
        <end position="233"/>
    </location>
</feature>
<sequence length="233" mass="26001">MFRIAIQVKELISSNVTSAIDSASNPAKMLARLQREIEEALVGLHGEVSKARRQKDRLENELTQAELREADWSDKAQIAMDNGREDLARQALMAREDCRAGIERVKQDIDRLSADITEMEAATRELEAKREDVRQRHADQTAADGNASGSGAVSGYASRTERRMDHIETLEKRTAFATEESAPCRGNASVEREIEEMRRNRKIEEELAAMRSDDKPAPAKKPAKKGGKRSKAA</sequence>
<dbReference type="InterPro" id="IPR007157">
    <property type="entry name" value="PspA_VIPP1"/>
</dbReference>